<comment type="caution">
    <text evidence="3">The sequence shown here is derived from an EMBL/GenBank/DDBJ whole genome shotgun (WGS) entry which is preliminary data.</text>
</comment>
<dbReference type="Proteomes" id="UP000693981">
    <property type="component" value="Unassembled WGS sequence"/>
</dbReference>
<dbReference type="SMART" id="SM00060">
    <property type="entry name" value="FN3"/>
    <property type="match status" value="3"/>
</dbReference>
<dbReference type="CDD" id="cd00063">
    <property type="entry name" value="FN3"/>
    <property type="match status" value="3"/>
</dbReference>
<feature type="domain" description="Fibronectin type-III" evidence="2">
    <location>
        <begin position="269"/>
        <end position="371"/>
    </location>
</feature>
<accession>A0A8T1VA05</accession>
<dbReference type="PANTHER" id="PTHR13817">
    <property type="entry name" value="TITIN"/>
    <property type="match status" value="1"/>
</dbReference>
<dbReference type="EMBL" id="JAGDFL010001103">
    <property type="protein sequence ID" value="KAG7377835.1"/>
    <property type="molecule type" value="Genomic_DNA"/>
</dbReference>
<dbReference type="PANTHER" id="PTHR13817:SF73">
    <property type="entry name" value="FIBRONECTIN TYPE-III DOMAIN-CONTAINING PROTEIN"/>
    <property type="match status" value="1"/>
</dbReference>
<evidence type="ECO:0000313" key="4">
    <source>
        <dbReference type="Proteomes" id="UP000693981"/>
    </source>
</evidence>
<dbReference type="InterPro" id="IPR050964">
    <property type="entry name" value="Striated_Muscle_Regulatory"/>
</dbReference>
<dbReference type="Pfam" id="PF00041">
    <property type="entry name" value="fn3"/>
    <property type="match status" value="3"/>
</dbReference>
<dbReference type="InterPro" id="IPR003961">
    <property type="entry name" value="FN3_dom"/>
</dbReference>
<name>A0A8T1VA05_9STRA</name>
<gene>
    <name evidence="3" type="ORF">PHYBOEH_000679</name>
</gene>
<dbReference type="PROSITE" id="PS50853">
    <property type="entry name" value="FN3"/>
    <property type="match status" value="3"/>
</dbReference>
<proteinExistence type="predicted"/>
<keyword evidence="4" id="KW-1185">Reference proteome</keyword>
<feature type="domain" description="Fibronectin type-III" evidence="2">
    <location>
        <begin position="168"/>
        <end position="267"/>
    </location>
</feature>
<dbReference type="OrthoDB" id="504170at2759"/>
<evidence type="ECO:0000256" key="1">
    <source>
        <dbReference type="ARBA" id="ARBA00022737"/>
    </source>
</evidence>
<dbReference type="AlphaFoldDB" id="A0A8T1VA05"/>
<reference evidence="3" key="1">
    <citation type="submission" date="2021-02" db="EMBL/GenBank/DDBJ databases">
        <authorList>
            <person name="Palmer J.M."/>
        </authorList>
    </citation>
    <scope>NUCLEOTIDE SEQUENCE</scope>
    <source>
        <strain evidence="3">SCRP23</strain>
    </source>
</reference>
<keyword evidence="1" id="KW-0677">Repeat</keyword>
<feature type="domain" description="Fibronectin type-III" evidence="2">
    <location>
        <begin position="395"/>
        <end position="499"/>
    </location>
</feature>
<protein>
    <recommendedName>
        <fullName evidence="2">Fibronectin type-III domain-containing protein</fullName>
    </recommendedName>
</protein>
<evidence type="ECO:0000313" key="3">
    <source>
        <dbReference type="EMBL" id="KAG7377835.1"/>
    </source>
</evidence>
<evidence type="ECO:0000259" key="2">
    <source>
        <dbReference type="PROSITE" id="PS50853"/>
    </source>
</evidence>
<organism evidence="3 4">
    <name type="scientific">Phytophthora boehmeriae</name>
    <dbReference type="NCBI Taxonomy" id="109152"/>
    <lineage>
        <taxon>Eukaryota</taxon>
        <taxon>Sar</taxon>
        <taxon>Stramenopiles</taxon>
        <taxon>Oomycota</taxon>
        <taxon>Peronosporomycetes</taxon>
        <taxon>Peronosporales</taxon>
        <taxon>Peronosporaceae</taxon>
        <taxon>Phytophthora</taxon>
    </lineage>
</organism>
<sequence>MASDEASSVSVSGSGVFCTTSTTCTSSSVFPFDQLEKSGSMQSKLEQFSQLSKGVEVTRSALAATDGGFTWTITFLDGGNDFSLVARDVSLACAVASASCGETYEAVPAVLRVGVMPSSCVGSSVIPSTGVLNKGQLYYVRVFAYNQVGFGEPKMALAPQKPMVVPGPPTATTLAVLTASELVVLYSPPSDTGGDTVTGYEIQWATDSGFSSPDSDLVVLTSSMSAPYRHIISSLTKGMIYYVRIRARNSQGFGQFQLTSPVSQQPYTIPSSPTQVVLGVTSSTMLTVGWAPPADDGGDTVSGYIVQWDTTASFNSLAVASTTATISDAAQRAYTITLLTPGTRYYVRVFAKNLGGKGIPQASTPASLQPATTRSGKPNSLAVAATATPGQLQVVWQPPRVPAHGIPCAGTMLVPQSCPSVNGLDMVFGGVSLESYLVQYAVSSDFSLAVETRATTTSVIISGLESGTTYYVRVLTVNSQGLNSDFCSRTNSQNLLCPDHLVLQDGSVVTGDFVYAAPL</sequence>